<evidence type="ECO:0000256" key="3">
    <source>
        <dbReference type="ARBA" id="ARBA00022692"/>
    </source>
</evidence>
<evidence type="ECO:0000256" key="7">
    <source>
        <dbReference type="SAM" id="Phobius"/>
    </source>
</evidence>
<reference evidence="8 9" key="1">
    <citation type="submission" date="2024-02" db="EMBL/GenBank/DDBJ databases">
        <authorList>
            <person name="Chen Y."/>
            <person name="Shah S."/>
            <person name="Dougan E. K."/>
            <person name="Thang M."/>
            <person name="Chan C."/>
        </authorList>
    </citation>
    <scope>NUCLEOTIDE SEQUENCE [LARGE SCALE GENOMIC DNA]</scope>
</reference>
<proteinExistence type="inferred from homology"/>
<evidence type="ECO:0000313" key="9">
    <source>
        <dbReference type="Proteomes" id="UP001642464"/>
    </source>
</evidence>
<evidence type="ECO:0000256" key="4">
    <source>
        <dbReference type="ARBA" id="ARBA00022989"/>
    </source>
</evidence>
<dbReference type="InterPro" id="IPR001425">
    <property type="entry name" value="Arc/bac/fun_rhodopsins"/>
</dbReference>
<name>A0ABP0S9F9_9DINO</name>
<keyword evidence="9" id="KW-1185">Reference proteome</keyword>
<comment type="similarity">
    <text evidence="2">Belongs to the archaeal/bacterial/fungal opsin family.</text>
</comment>
<keyword evidence="8" id="KW-0436">Ligase</keyword>
<dbReference type="GO" id="GO:0016874">
    <property type="term" value="F:ligase activity"/>
    <property type="evidence" value="ECO:0007669"/>
    <property type="project" value="UniProtKB-KW"/>
</dbReference>
<evidence type="ECO:0000256" key="1">
    <source>
        <dbReference type="ARBA" id="ARBA00004141"/>
    </source>
</evidence>
<keyword evidence="4 7" id="KW-1133">Transmembrane helix</keyword>
<gene>
    <name evidence="8" type="ORF">SCF082_LOCUS50636</name>
</gene>
<feature type="transmembrane region" description="Helical" evidence="7">
    <location>
        <begin position="87"/>
        <end position="110"/>
    </location>
</feature>
<dbReference type="SMART" id="SM01021">
    <property type="entry name" value="Bac_rhodopsin"/>
    <property type="match status" value="1"/>
</dbReference>
<comment type="subcellular location">
    <subcellularLocation>
        <location evidence="1">Membrane</location>
        <topology evidence="1">Multi-pass membrane protein</topology>
    </subcellularLocation>
</comment>
<comment type="caution">
    <text evidence="8">The sequence shown here is derived from an EMBL/GenBank/DDBJ whole genome shotgun (WGS) entry which is preliminary data.</text>
</comment>
<feature type="transmembrane region" description="Helical" evidence="7">
    <location>
        <begin position="130"/>
        <end position="150"/>
    </location>
</feature>
<keyword evidence="5 7" id="KW-0472">Membrane</keyword>
<dbReference type="Proteomes" id="UP001642464">
    <property type="component" value="Unassembled WGS sequence"/>
</dbReference>
<feature type="region of interest" description="Disordered" evidence="6">
    <location>
        <begin position="874"/>
        <end position="894"/>
    </location>
</feature>
<evidence type="ECO:0000256" key="5">
    <source>
        <dbReference type="ARBA" id="ARBA00023136"/>
    </source>
</evidence>
<accession>A0ABP0S9F9</accession>
<evidence type="ECO:0000313" key="8">
    <source>
        <dbReference type="EMBL" id="CAK9108915.1"/>
    </source>
</evidence>
<feature type="transmembrane region" description="Helical" evidence="7">
    <location>
        <begin position="49"/>
        <end position="67"/>
    </location>
</feature>
<dbReference type="EMBL" id="CAXAMM010043195">
    <property type="protein sequence ID" value="CAK9108915.1"/>
    <property type="molecule type" value="Genomic_DNA"/>
</dbReference>
<sequence>MAVMHNNGMEGQLADALSTIQDVFGNLRRLQAGEICTQDKVDLQDAHNIAQIIQGAGFIFLAMWLIFANNSKVAVAQKAPLEQRHAVCATISTAVALFSGFFNILQLTAIDDFELPGRENNFSLNLSRPIEWIATCPIMQLKLVVLAGARVPSYRRFMMPLLSVAVLLCGTASMFTGDALRFGWYGFGLCLACIMFWHNIIQIKENSEGEENAFNGDSDFRKLSLLLILTWFPFPIWFSLSIEGFGVITDYLVIEMGWVALNIVSKFTFIIWMQRMKMVHQRKLEAARELYGLSPTDEIGEDELKQKTGSVQGKAAAGGVNANDYGLGYGEEADSEQKMVEVVAETMVTLGMSAHTDRFLKLMVENGVTNTAVLERLNGERCMELNLPYVLVEACQKRWSSEKMNLGQDQGGVVLKEDPFKKLLEANKERMTAKPGLLGALPGMTGDGTPPIHGNFQMMMGLNESMEDQLRNVMQEVLMPFREEVMTKLHTMEENTQRQLEASQEAMAQRMDFSQVAILQTVNACQVLLHKLDSSQDSVVQKVDTQKLAVDNLLNSITGATDNTKQVLMETVNSSSSVLLQKLDITQQDLLKQTKESHAVLEGVATKQTALSKQVDSGNEFTRKRLVEMESTLERRVTETSEEAKKDHSDKTEMLLANMKSELAVLAAQCAAMAETTEKATATQEERMVDVRRQTMLIMDLVSSTQDAIQQSSESLQSFTRSEYLQNSAANLEMSMREVVMKQLLDVKNSLLGVEGGQETNLKDAVVSMVQRLDEGVRRMELASEVSGSGPSETDLLRQELSSMAESLSKQQQEVSKESLAQVSEVLQTELSAFKETQKAETAQISESLTGKVSEFSEQVNQNLARFEANLEKVLDGKGGGREPEGRRTRADRG</sequence>
<dbReference type="SUPFAM" id="SSF81321">
    <property type="entry name" value="Family A G protein-coupled receptor-like"/>
    <property type="match status" value="1"/>
</dbReference>
<evidence type="ECO:0000256" key="6">
    <source>
        <dbReference type="SAM" id="MobiDB-lite"/>
    </source>
</evidence>
<feature type="transmembrane region" description="Helical" evidence="7">
    <location>
        <begin position="182"/>
        <end position="201"/>
    </location>
</feature>
<feature type="transmembrane region" description="Helical" evidence="7">
    <location>
        <begin position="252"/>
        <end position="273"/>
    </location>
</feature>
<keyword evidence="3 7" id="KW-0812">Transmembrane</keyword>
<evidence type="ECO:0000256" key="2">
    <source>
        <dbReference type="ARBA" id="ARBA00008130"/>
    </source>
</evidence>
<feature type="transmembrane region" description="Helical" evidence="7">
    <location>
        <begin position="222"/>
        <end position="240"/>
    </location>
</feature>
<dbReference type="Gene3D" id="1.20.1070.10">
    <property type="entry name" value="Rhodopsin 7-helix transmembrane proteins"/>
    <property type="match status" value="1"/>
</dbReference>
<dbReference type="Pfam" id="PF01036">
    <property type="entry name" value="Bac_rhodopsin"/>
    <property type="match status" value="1"/>
</dbReference>
<protein>
    <submittedName>
        <fullName evidence="8">Histidine--tRNA ligase</fullName>
    </submittedName>
</protein>
<organism evidence="8 9">
    <name type="scientific">Durusdinium trenchii</name>
    <dbReference type="NCBI Taxonomy" id="1381693"/>
    <lineage>
        <taxon>Eukaryota</taxon>
        <taxon>Sar</taxon>
        <taxon>Alveolata</taxon>
        <taxon>Dinophyceae</taxon>
        <taxon>Suessiales</taxon>
        <taxon>Symbiodiniaceae</taxon>
        <taxon>Durusdinium</taxon>
    </lineage>
</organism>